<accession>A0A834SX94</accession>
<gene>
    <name evidence="2" type="ORF">G2W53_037298</name>
</gene>
<keyword evidence="3" id="KW-1185">Reference proteome</keyword>
<organism evidence="2 3">
    <name type="scientific">Senna tora</name>
    <dbReference type="NCBI Taxonomy" id="362788"/>
    <lineage>
        <taxon>Eukaryota</taxon>
        <taxon>Viridiplantae</taxon>
        <taxon>Streptophyta</taxon>
        <taxon>Embryophyta</taxon>
        <taxon>Tracheophyta</taxon>
        <taxon>Spermatophyta</taxon>
        <taxon>Magnoliopsida</taxon>
        <taxon>eudicotyledons</taxon>
        <taxon>Gunneridae</taxon>
        <taxon>Pentapetalae</taxon>
        <taxon>rosids</taxon>
        <taxon>fabids</taxon>
        <taxon>Fabales</taxon>
        <taxon>Fabaceae</taxon>
        <taxon>Caesalpinioideae</taxon>
        <taxon>Cassia clade</taxon>
        <taxon>Senna</taxon>
    </lineage>
</organism>
<reference evidence="2" key="1">
    <citation type="submission" date="2020-09" db="EMBL/GenBank/DDBJ databases">
        <title>Genome-Enabled Discovery of Anthraquinone Biosynthesis in Senna tora.</title>
        <authorList>
            <person name="Kang S.-H."/>
            <person name="Pandey R.P."/>
            <person name="Lee C.-M."/>
            <person name="Sim J.-S."/>
            <person name="Jeong J.-T."/>
            <person name="Choi B.-S."/>
            <person name="Jung M."/>
            <person name="Ginzburg D."/>
            <person name="Zhao K."/>
            <person name="Won S.Y."/>
            <person name="Oh T.-J."/>
            <person name="Yu Y."/>
            <person name="Kim N.-H."/>
            <person name="Lee O.R."/>
            <person name="Lee T.-H."/>
            <person name="Bashyal P."/>
            <person name="Kim T.-S."/>
            <person name="Lee W.-H."/>
            <person name="Kawkins C."/>
            <person name="Kim C.-K."/>
            <person name="Kim J.S."/>
            <person name="Ahn B.O."/>
            <person name="Rhee S.Y."/>
            <person name="Sohng J.K."/>
        </authorList>
    </citation>
    <scope>NUCLEOTIDE SEQUENCE</scope>
    <source>
        <tissue evidence="2">Leaf</tissue>
    </source>
</reference>
<protein>
    <submittedName>
        <fullName evidence="2">Uncharacterized protein</fullName>
    </submittedName>
</protein>
<name>A0A834SX94_9FABA</name>
<comment type="caution">
    <text evidence="2">The sequence shown here is derived from an EMBL/GenBank/DDBJ whole genome shotgun (WGS) entry which is preliminary data.</text>
</comment>
<evidence type="ECO:0000313" key="3">
    <source>
        <dbReference type="Proteomes" id="UP000634136"/>
    </source>
</evidence>
<dbReference type="AlphaFoldDB" id="A0A834SX94"/>
<evidence type="ECO:0000256" key="1">
    <source>
        <dbReference type="SAM" id="MobiDB-lite"/>
    </source>
</evidence>
<sequence length="20" mass="2314">MALAGRKGSSRQQATRYWDM</sequence>
<dbReference type="EMBL" id="JAAIUW010000011">
    <property type="protein sequence ID" value="KAF7810555.1"/>
    <property type="molecule type" value="Genomic_DNA"/>
</dbReference>
<feature type="compositionally biased region" description="Polar residues" evidence="1">
    <location>
        <begin position="10"/>
        <end position="20"/>
    </location>
</feature>
<dbReference type="Proteomes" id="UP000634136">
    <property type="component" value="Unassembled WGS sequence"/>
</dbReference>
<proteinExistence type="predicted"/>
<feature type="region of interest" description="Disordered" evidence="1">
    <location>
        <begin position="1"/>
        <end position="20"/>
    </location>
</feature>
<evidence type="ECO:0000313" key="2">
    <source>
        <dbReference type="EMBL" id="KAF7810555.1"/>
    </source>
</evidence>